<dbReference type="OrthoDB" id="429467at2759"/>
<accession>A0A812PQR3</accession>
<gene>
    <name evidence="2" type="primary">TTL1</name>
    <name evidence="2" type="ORF">SPIL2461_LOCUS8144</name>
</gene>
<name>A0A812PQR3_SYMPI</name>
<evidence type="ECO:0000256" key="1">
    <source>
        <dbReference type="SAM" id="MobiDB-lite"/>
    </source>
</evidence>
<dbReference type="EMBL" id="CAJNIZ010013167">
    <property type="protein sequence ID" value="CAE7344176.1"/>
    <property type="molecule type" value="Genomic_DNA"/>
</dbReference>
<dbReference type="Proteomes" id="UP000649617">
    <property type="component" value="Unassembled WGS sequence"/>
</dbReference>
<evidence type="ECO:0000313" key="3">
    <source>
        <dbReference type="Proteomes" id="UP000649617"/>
    </source>
</evidence>
<comment type="caution">
    <text evidence="2">The sequence shown here is derived from an EMBL/GenBank/DDBJ whole genome shotgun (WGS) entry which is preliminary data.</text>
</comment>
<feature type="non-terminal residue" evidence="2">
    <location>
        <position position="1"/>
    </location>
</feature>
<sequence>MQPAHQSWKQIGGGSTFDESDDIFDLNPSIEQGVQLGLQSGNLLVQQPVKQERHEGMTFSRFLTTPPLFLS</sequence>
<protein>
    <submittedName>
        <fullName evidence="2">TTL1 protein</fullName>
    </submittedName>
</protein>
<organism evidence="2 3">
    <name type="scientific">Symbiodinium pilosum</name>
    <name type="common">Dinoflagellate</name>
    <dbReference type="NCBI Taxonomy" id="2952"/>
    <lineage>
        <taxon>Eukaryota</taxon>
        <taxon>Sar</taxon>
        <taxon>Alveolata</taxon>
        <taxon>Dinophyceae</taxon>
        <taxon>Suessiales</taxon>
        <taxon>Symbiodiniaceae</taxon>
        <taxon>Symbiodinium</taxon>
    </lineage>
</organism>
<proteinExistence type="predicted"/>
<evidence type="ECO:0000313" key="2">
    <source>
        <dbReference type="EMBL" id="CAE7344176.1"/>
    </source>
</evidence>
<keyword evidence="3" id="KW-1185">Reference proteome</keyword>
<reference evidence="2" key="1">
    <citation type="submission" date="2021-02" db="EMBL/GenBank/DDBJ databases">
        <authorList>
            <person name="Dougan E. K."/>
            <person name="Rhodes N."/>
            <person name="Thang M."/>
            <person name="Chan C."/>
        </authorList>
    </citation>
    <scope>NUCLEOTIDE SEQUENCE</scope>
</reference>
<dbReference type="AlphaFoldDB" id="A0A812PQR3"/>
<feature type="region of interest" description="Disordered" evidence="1">
    <location>
        <begin position="1"/>
        <end position="22"/>
    </location>
</feature>